<comment type="similarity">
    <text evidence="2">Belongs to the UPF0126 family.</text>
</comment>
<feature type="transmembrane region" description="Helical" evidence="7">
    <location>
        <begin position="171"/>
        <end position="190"/>
    </location>
</feature>
<dbReference type="PANTHER" id="PTHR30506:SF3">
    <property type="entry name" value="UPF0126 INNER MEMBRANE PROTEIN YADS-RELATED"/>
    <property type="match status" value="1"/>
</dbReference>
<evidence type="ECO:0000313" key="9">
    <source>
        <dbReference type="EMBL" id="NWK54309.1"/>
    </source>
</evidence>
<organism evidence="9 10">
    <name type="scientific">Oceaniferula marina</name>
    <dbReference type="NCBI Taxonomy" id="2748318"/>
    <lineage>
        <taxon>Bacteria</taxon>
        <taxon>Pseudomonadati</taxon>
        <taxon>Verrucomicrobiota</taxon>
        <taxon>Verrucomicrobiia</taxon>
        <taxon>Verrucomicrobiales</taxon>
        <taxon>Verrucomicrobiaceae</taxon>
        <taxon>Oceaniferula</taxon>
    </lineage>
</organism>
<evidence type="ECO:0000256" key="2">
    <source>
        <dbReference type="ARBA" id="ARBA00008193"/>
    </source>
</evidence>
<feature type="transmembrane region" description="Helical" evidence="7">
    <location>
        <begin position="147"/>
        <end position="165"/>
    </location>
</feature>
<proteinExistence type="inferred from homology"/>
<sequence length="201" mass="21966">MLILEFMAVAVSAVYGSLMAARARMDFVGSFTIAFLAALGGGSLRDLILDRHPLFWIGQPYYPITVFIICIIVPFLIKFISRIKPILLYPDSLGMALFTVVGTKIALDAQDSNFIAVLLGTITGTFGGVLADIVCNEVPSLFRPAPLCATCAFCGAWIYVFGAMLCWEGPLLISVSVIFIVIFRIAAVVFDWRFPSVRQPD</sequence>
<feature type="domain" description="Glycine transporter" evidence="8">
    <location>
        <begin position="90"/>
        <end position="161"/>
    </location>
</feature>
<name>A0A851GAU3_9BACT</name>
<comment type="caution">
    <text evidence="9">The sequence shown here is derived from an EMBL/GenBank/DDBJ whole genome shotgun (WGS) entry which is preliminary data.</text>
</comment>
<evidence type="ECO:0000259" key="8">
    <source>
        <dbReference type="Pfam" id="PF03458"/>
    </source>
</evidence>
<gene>
    <name evidence="9" type="ORF">HW115_01705</name>
</gene>
<evidence type="ECO:0000256" key="6">
    <source>
        <dbReference type="ARBA" id="ARBA00023136"/>
    </source>
</evidence>
<evidence type="ECO:0000256" key="5">
    <source>
        <dbReference type="ARBA" id="ARBA00022989"/>
    </source>
</evidence>
<evidence type="ECO:0000256" key="1">
    <source>
        <dbReference type="ARBA" id="ARBA00004651"/>
    </source>
</evidence>
<evidence type="ECO:0000256" key="4">
    <source>
        <dbReference type="ARBA" id="ARBA00022692"/>
    </source>
</evidence>
<comment type="subcellular location">
    <subcellularLocation>
        <location evidence="1">Cell membrane</location>
        <topology evidence="1">Multi-pass membrane protein</topology>
    </subcellularLocation>
</comment>
<dbReference type="Pfam" id="PF03458">
    <property type="entry name" value="Gly_transporter"/>
    <property type="match status" value="2"/>
</dbReference>
<feature type="domain" description="Glycine transporter" evidence="8">
    <location>
        <begin position="3"/>
        <end position="76"/>
    </location>
</feature>
<keyword evidence="6 7" id="KW-0472">Membrane</keyword>
<keyword evidence="3" id="KW-1003">Cell membrane</keyword>
<keyword evidence="5 7" id="KW-1133">Transmembrane helix</keyword>
<feature type="transmembrane region" description="Helical" evidence="7">
    <location>
        <begin position="28"/>
        <end position="48"/>
    </location>
</feature>
<feature type="transmembrane region" description="Helical" evidence="7">
    <location>
        <begin position="60"/>
        <end position="80"/>
    </location>
</feature>
<dbReference type="GO" id="GO:0005886">
    <property type="term" value="C:plasma membrane"/>
    <property type="evidence" value="ECO:0007669"/>
    <property type="project" value="UniProtKB-SubCell"/>
</dbReference>
<dbReference type="AlphaFoldDB" id="A0A851GAU3"/>
<reference evidence="9 10" key="1">
    <citation type="submission" date="2020-07" db="EMBL/GenBank/DDBJ databases">
        <title>Roseicoccus Jingziensis gen. nov., sp. nov., isolated from coastal seawater.</title>
        <authorList>
            <person name="Feng X."/>
        </authorList>
    </citation>
    <scope>NUCLEOTIDE SEQUENCE [LARGE SCALE GENOMIC DNA]</scope>
    <source>
        <strain evidence="9 10">N1E253</strain>
    </source>
</reference>
<dbReference type="Proteomes" id="UP000557872">
    <property type="component" value="Unassembled WGS sequence"/>
</dbReference>
<dbReference type="InterPro" id="IPR005115">
    <property type="entry name" value="Gly_transporter"/>
</dbReference>
<dbReference type="EMBL" id="JACBAZ010000001">
    <property type="protein sequence ID" value="NWK54309.1"/>
    <property type="molecule type" value="Genomic_DNA"/>
</dbReference>
<feature type="transmembrane region" description="Helical" evidence="7">
    <location>
        <begin position="113"/>
        <end position="135"/>
    </location>
</feature>
<accession>A0A851GAU3</accession>
<protein>
    <submittedName>
        <fullName evidence="9">Trimeric intracellular cation channel family protein</fullName>
    </submittedName>
</protein>
<keyword evidence="4 7" id="KW-0812">Transmembrane</keyword>
<evidence type="ECO:0000256" key="7">
    <source>
        <dbReference type="SAM" id="Phobius"/>
    </source>
</evidence>
<dbReference type="RefSeq" id="WP_178930845.1">
    <property type="nucleotide sequence ID" value="NZ_JACBAZ010000001.1"/>
</dbReference>
<dbReference type="PANTHER" id="PTHR30506">
    <property type="entry name" value="INNER MEMBRANE PROTEIN"/>
    <property type="match status" value="1"/>
</dbReference>
<evidence type="ECO:0000256" key="3">
    <source>
        <dbReference type="ARBA" id="ARBA00022475"/>
    </source>
</evidence>
<evidence type="ECO:0000313" key="10">
    <source>
        <dbReference type="Proteomes" id="UP000557872"/>
    </source>
</evidence>
<keyword evidence="10" id="KW-1185">Reference proteome</keyword>